<dbReference type="GO" id="GO:0001669">
    <property type="term" value="C:acrosomal vesicle"/>
    <property type="evidence" value="ECO:0007669"/>
    <property type="project" value="TreeGrafter"/>
</dbReference>
<evidence type="ECO:0000256" key="1">
    <source>
        <dbReference type="SAM" id="MobiDB-lite"/>
    </source>
</evidence>
<dbReference type="InParanoid" id="A0A6P3FWM5"/>
<dbReference type="GeneID" id="101572797"/>
<dbReference type="InterPro" id="IPR040879">
    <property type="entry name" value="Spt46-like"/>
</dbReference>
<dbReference type="GO" id="GO:0009566">
    <property type="term" value="P:fertilization"/>
    <property type="evidence" value="ECO:0007669"/>
    <property type="project" value="TreeGrafter"/>
</dbReference>
<evidence type="ECO:0000313" key="2">
    <source>
        <dbReference type="Proteomes" id="UP000515203"/>
    </source>
</evidence>
<feature type="compositionally biased region" description="Low complexity" evidence="1">
    <location>
        <begin position="71"/>
        <end position="91"/>
    </location>
</feature>
<dbReference type="PANTHER" id="PTHR33517:SF2">
    <property type="entry name" value="PROTEIN FAM170B"/>
    <property type="match status" value="1"/>
</dbReference>
<feature type="region of interest" description="Disordered" evidence="1">
    <location>
        <begin position="246"/>
        <end position="287"/>
    </location>
</feature>
<dbReference type="FunCoup" id="A0A6P3FWM5">
    <property type="interactions" value="24"/>
</dbReference>
<keyword evidence="2" id="KW-1185">Reference proteome</keyword>
<proteinExistence type="predicted"/>
<name>A0A6P3FWM5_OCTDE</name>
<dbReference type="CTD" id="170370"/>
<feature type="region of interest" description="Disordered" evidence="1">
    <location>
        <begin position="1"/>
        <end position="34"/>
    </location>
</feature>
<accession>A0A6P3FWM5</accession>
<gene>
    <name evidence="3" type="primary">Fam170b</name>
</gene>
<dbReference type="OrthoDB" id="8898641at2759"/>
<dbReference type="AlphaFoldDB" id="A0A6P3FWM5"/>
<feature type="compositionally biased region" description="Acidic residues" evidence="1">
    <location>
        <begin position="175"/>
        <end position="189"/>
    </location>
</feature>
<dbReference type="Proteomes" id="UP000515203">
    <property type="component" value="Unplaced"/>
</dbReference>
<feature type="region of interest" description="Disordered" evidence="1">
    <location>
        <begin position="66"/>
        <end position="107"/>
    </location>
</feature>
<evidence type="ECO:0000313" key="3">
    <source>
        <dbReference type="RefSeq" id="XP_004647021.1"/>
    </source>
</evidence>
<sequence length="287" mass="32182">MRRHFKDLQGEDSTTDGTTFSVTSPESMEGSLQMFWPGKENLRASTAGGPALPRIDNLSPRTRWRISLGWSPSSPSSVSSSSYHSYSPRPSWLGCPREDRDPGPRSVPALYTRVQTVRGVAVAWETEAGFAPISSQPRIREAQFLRRQRQRGSSFEVASNTDLRGDLEACGEHEGEPEEDAGCENTELEQELREPPDSLVTTRHGLRCVACCRVFPSLPALLEHAQHGVREGFSCQIFFEEMLERRRARGQGQDPELEGKEPSPEEGSEQCAWPRREDPGSRQQQRE</sequence>
<feature type="compositionally biased region" description="Polar residues" evidence="1">
    <location>
        <begin position="11"/>
        <end position="26"/>
    </location>
</feature>
<dbReference type="PANTHER" id="PTHR33517">
    <property type="entry name" value="PROTEIN FAM170B-RELATED"/>
    <property type="match status" value="1"/>
</dbReference>
<reference evidence="3" key="1">
    <citation type="submission" date="2025-08" db="UniProtKB">
        <authorList>
            <consortium name="RefSeq"/>
        </authorList>
    </citation>
    <scope>IDENTIFICATION</scope>
</reference>
<feature type="compositionally biased region" description="Basic and acidic residues" evidence="1">
    <location>
        <begin position="274"/>
        <end position="287"/>
    </location>
</feature>
<protein>
    <submittedName>
        <fullName evidence="3">Protein FAM170B</fullName>
    </submittedName>
</protein>
<dbReference type="RefSeq" id="XP_004647021.1">
    <property type="nucleotide sequence ID" value="XM_004646964.2"/>
</dbReference>
<feature type="region of interest" description="Disordered" evidence="1">
    <location>
        <begin position="168"/>
        <end position="197"/>
    </location>
</feature>
<dbReference type="Pfam" id="PF17734">
    <property type="entry name" value="Spt46"/>
    <property type="match status" value="1"/>
</dbReference>
<organism evidence="2 3">
    <name type="scientific">Octodon degus</name>
    <name type="common">Degu</name>
    <name type="synonym">Sciurus degus</name>
    <dbReference type="NCBI Taxonomy" id="10160"/>
    <lineage>
        <taxon>Eukaryota</taxon>
        <taxon>Metazoa</taxon>
        <taxon>Chordata</taxon>
        <taxon>Craniata</taxon>
        <taxon>Vertebrata</taxon>
        <taxon>Euteleostomi</taxon>
        <taxon>Mammalia</taxon>
        <taxon>Eutheria</taxon>
        <taxon>Euarchontoglires</taxon>
        <taxon>Glires</taxon>
        <taxon>Rodentia</taxon>
        <taxon>Hystricomorpha</taxon>
        <taxon>Octodontidae</taxon>
        <taxon>Octodon</taxon>
    </lineage>
</organism>